<evidence type="ECO:0000256" key="3">
    <source>
        <dbReference type="ARBA" id="ARBA00023125"/>
    </source>
</evidence>
<dbReference type="SUPFAM" id="SSF52172">
    <property type="entry name" value="CheY-like"/>
    <property type="match status" value="1"/>
</dbReference>
<sequence length="204" mass="22030">MSAIIVDDHPLARLAILNLLENEGITVSSEAADGAEALKLIESTQPEIVILDVDIPILSGIEVVDTLRKQRYTGIIIVVSAKNDIFYGKRSVDAGANAFVSKKGGITNIISAIKAAQNGYSYFPFSLNGFVGSLSSEQEKLESLSVQEIKVMRYILNSADTASIAAEMNISSKTVSTYKSRLMEKLECKTLMDLFSFASRNGVG</sequence>
<dbReference type="EMBL" id="CPZJ01000032">
    <property type="protein sequence ID" value="CNG74172.1"/>
    <property type="molecule type" value="Genomic_DNA"/>
</dbReference>
<dbReference type="InterPro" id="IPR016032">
    <property type="entry name" value="Sig_transdc_resp-reg_C-effctor"/>
</dbReference>
<dbReference type="Pfam" id="PF00072">
    <property type="entry name" value="Response_reg"/>
    <property type="match status" value="1"/>
</dbReference>
<dbReference type="PRINTS" id="PR00038">
    <property type="entry name" value="HTHLUXR"/>
</dbReference>
<proteinExistence type="predicted"/>
<feature type="modified residue" description="4-aspartylphosphate" evidence="4">
    <location>
        <position position="52"/>
    </location>
</feature>
<dbReference type="Proteomes" id="UP000038750">
    <property type="component" value="Unassembled WGS sequence"/>
</dbReference>
<dbReference type="InterPro" id="IPR058245">
    <property type="entry name" value="NreC/VraR/RcsB-like_REC"/>
</dbReference>
<reference evidence="7 8" key="1">
    <citation type="submission" date="2015-03" db="EMBL/GenBank/DDBJ databases">
        <authorList>
            <person name="Murphy D."/>
        </authorList>
    </citation>
    <scope>NUCLEOTIDE SEQUENCE [LARGE SCALE GENOMIC DNA]</scope>
    <source>
        <strain evidence="7 8">BR165/97</strain>
    </source>
</reference>
<evidence type="ECO:0000259" key="5">
    <source>
        <dbReference type="PROSITE" id="PS50043"/>
    </source>
</evidence>
<evidence type="ECO:0000313" key="7">
    <source>
        <dbReference type="EMBL" id="CNG74172.1"/>
    </source>
</evidence>
<evidence type="ECO:0000256" key="2">
    <source>
        <dbReference type="ARBA" id="ARBA00023012"/>
    </source>
</evidence>
<dbReference type="CDD" id="cd17535">
    <property type="entry name" value="REC_NarL-like"/>
    <property type="match status" value="1"/>
</dbReference>
<dbReference type="InterPro" id="IPR001789">
    <property type="entry name" value="Sig_transdc_resp-reg_receiver"/>
</dbReference>
<dbReference type="Gene3D" id="1.10.10.10">
    <property type="entry name" value="Winged helix-like DNA-binding domain superfamily/Winged helix DNA-binding domain"/>
    <property type="match status" value="1"/>
</dbReference>
<keyword evidence="2" id="KW-0902">Two-component regulatory system</keyword>
<dbReference type="SMART" id="SM00421">
    <property type="entry name" value="HTH_LUXR"/>
    <property type="match status" value="1"/>
</dbReference>
<dbReference type="Pfam" id="PF00196">
    <property type="entry name" value="GerE"/>
    <property type="match status" value="1"/>
</dbReference>
<evidence type="ECO:0000313" key="8">
    <source>
        <dbReference type="Proteomes" id="UP000038750"/>
    </source>
</evidence>
<dbReference type="KEGG" id="yin:CH53_2562"/>
<dbReference type="PANTHER" id="PTHR45566">
    <property type="entry name" value="HTH-TYPE TRANSCRIPTIONAL REGULATOR YHJB-RELATED"/>
    <property type="match status" value="1"/>
</dbReference>
<dbReference type="PROSITE" id="PS50110">
    <property type="entry name" value="RESPONSE_REGULATORY"/>
    <property type="match status" value="1"/>
</dbReference>
<keyword evidence="3" id="KW-0238">DNA-binding</keyword>
<keyword evidence="1 4" id="KW-0597">Phosphoprotein</keyword>
<dbReference type="Gene3D" id="3.40.50.2300">
    <property type="match status" value="1"/>
</dbReference>
<gene>
    <name evidence="7" type="primary">evgA</name>
    <name evidence="7" type="ORF">ERS008530_04575</name>
</gene>
<dbReference type="NCBIfam" id="NF007419">
    <property type="entry name" value="PRK09958.1"/>
    <property type="match status" value="1"/>
</dbReference>
<evidence type="ECO:0000256" key="1">
    <source>
        <dbReference type="ARBA" id="ARBA00022553"/>
    </source>
</evidence>
<dbReference type="InterPro" id="IPR051015">
    <property type="entry name" value="EvgA-like"/>
</dbReference>
<dbReference type="GO" id="GO:0003677">
    <property type="term" value="F:DNA binding"/>
    <property type="evidence" value="ECO:0007669"/>
    <property type="project" value="UniProtKB-KW"/>
</dbReference>
<dbReference type="InterPro" id="IPR058244">
    <property type="entry name" value="EvgA"/>
</dbReference>
<dbReference type="InterPro" id="IPR000792">
    <property type="entry name" value="Tscrpt_reg_LuxR_C"/>
</dbReference>
<dbReference type="AlphaFoldDB" id="A0A0T9N3B1"/>
<dbReference type="CDD" id="cd06170">
    <property type="entry name" value="LuxR_C_like"/>
    <property type="match status" value="1"/>
</dbReference>
<evidence type="ECO:0000256" key="4">
    <source>
        <dbReference type="PROSITE-ProRule" id="PRU00169"/>
    </source>
</evidence>
<feature type="domain" description="Response regulatory" evidence="6">
    <location>
        <begin position="2"/>
        <end position="117"/>
    </location>
</feature>
<dbReference type="PANTHER" id="PTHR45566:SF2">
    <property type="entry name" value="NARL SUBFAMILY"/>
    <property type="match status" value="1"/>
</dbReference>
<dbReference type="InterPro" id="IPR011006">
    <property type="entry name" value="CheY-like_superfamily"/>
</dbReference>
<dbReference type="STRING" id="631.CH53_2562"/>
<dbReference type="SUPFAM" id="SSF46894">
    <property type="entry name" value="C-terminal effector domain of the bipartite response regulators"/>
    <property type="match status" value="1"/>
</dbReference>
<accession>A0A0T9N3B1</accession>
<dbReference type="GO" id="GO:0006355">
    <property type="term" value="P:regulation of DNA-templated transcription"/>
    <property type="evidence" value="ECO:0007669"/>
    <property type="project" value="InterPro"/>
</dbReference>
<organism evidence="7 8">
    <name type="scientific">Yersinia intermedia</name>
    <dbReference type="NCBI Taxonomy" id="631"/>
    <lineage>
        <taxon>Bacteria</taxon>
        <taxon>Pseudomonadati</taxon>
        <taxon>Pseudomonadota</taxon>
        <taxon>Gammaproteobacteria</taxon>
        <taxon>Enterobacterales</taxon>
        <taxon>Yersiniaceae</taxon>
        <taxon>Yersinia</taxon>
    </lineage>
</organism>
<dbReference type="OrthoDB" id="9796655at2"/>
<dbReference type="SMART" id="SM00448">
    <property type="entry name" value="REC"/>
    <property type="match status" value="1"/>
</dbReference>
<protein>
    <submittedName>
        <fullName evidence="7">Putative two-component response regulator</fullName>
    </submittedName>
</protein>
<dbReference type="RefSeq" id="WP_042569171.1">
    <property type="nucleotide sequence ID" value="NZ_CABHYB010000029.1"/>
</dbReference>
<dbReference type="GO" id="GO:0000160">
    <property type="term" value="P:phosphorelay signal transduction system"/>
    <property type="evidence" value="ECO:0007669"/>
    <property type="project" value="InterPro"/>
</dbReference>
<dbReference type="InterPro" id="IPR036388">
    <property type="entry name" value="WH-like_DNA-bd_sf"/>
</dbReference>
<name>A0A0T9N3B1_YERIN</name>
<feature type="domain" description="HTH luxR-type" evidence="5">
    <location>
        <begin position="137"/>
        <end position="202"/>
    </location>
</feature>
<evidence type="ECO:0000259" key="6">
    <source>
        <dbReference type="PROSITE" id="PS50110"/>
    </source>
</evidence>
<dbReference type="PROSITE" id="PS50043">
    <property type="entry name" value="HTH_LUXR_2"/>
    <property type="match status" value="1"/>
</dbReference>